<evidence type="ECO:0000256" key="7">
    <source>
        <dbReference type="SAM" id="Phobius"/>
    </source>
</evidence>
<keyword evidence="7" id="KW-1133">Transmembrane helix</keyword>
<keyword evidence="7" id="KW-0472">Membrane</keyword>
<keyword evidence="7" id="KW-0812">Transmembrane</keyword>
<name>A0ABP9NXI6_9PSEU</name>
<evidence type="ECO:0000313" key="10">
    <source>
        <dbReference type="Proteomes" id="UP001500804"/>
    </source>
</evidence>
<keyword evidence="10" id="KW-1185">Reference proteome</keyword>
<dbReference type="PROSITE" id="PS00059">
    <property type="entry name" value="ADH_ZINC"/>
    <property type="match status" value="1"/>
</dbReference>
<dbReference type="Gene3D" id="3.40.50.720">
    <property type="entry name" value="NAD(P)-binding Rossmann-like Domain"/>
    <property type="match status" value="1"/>
</dbReference>
<feature type="transmembrane region" description="Helical" evidence="7">
    <location>
        <begin position="166"/>
        <end position="187"/>
    </location>
</feature>
<evidence type="ECO:0000256" key="5">
    <source>
        <dbReference type="ARBA" id="ARBA00023027"/>
    </source>
</evidence>
<dbReference type="PANTHER" id="PTHR43880">
    <property type="entry name" value="ALCOHOL DEHYDROGENASE"/>
    <property type="match status" value="1"/>
</dbReference>
<evidence type="ECO:0000256" key="6">
    <source>
        <dbReference type="RuleBase" id="RU361277"/>
    </source>
</evidence>
<dbReference type="InterPro" id="IPR020843">
    <property type="entry name" value="ER"/>
</dbReference>
<protein>
    <submittedName>
        <fullName evidence="9">Zn-dependent alcohol dehydrogenase</fullName>
    </submittedName>
</protein>
<keyword evidence="3 6" id="KW-0862">Zinc</keyword>
<sequence>MGVVRAAVLRAPGEPLRVEDVELDAPHEGDVLVRVEAAGVCHTELHYMDGAIPCPLPIVLGHEGSGVVEEVGAGVGADPGAVAVGDRVAFTWRPRCGHCEYCVTGRPVMCVYGRVQARSGGLLDGTSRLHLDGGPLHHFLGVSCFAERAVVSQRAVVKVPDGVPPAVAAVTGCAVITGVGAVVNVAGQVAGKPLVVIGAGGVGLSALMGAVLVGAVPVVVDVAADKLELARRLGAADTLDASGMSADEAVAAVQELTGGGAEVAVDAVGLPQTLRQAFAVLRPGGTAIAVGLGAVDATAPVPINELVQQQKRLVGSLYGSANPPVDLPRILGLYLAGRLPLDLLLGERYPLDRVDDAYQALRAGAGGRAVVLPS</sequence>
<dbReference type="InterPro" id="IPR011032">
    <property type="entry name" value="GroES-like_sf"/>
</dbReference>
<organism evidence="9 10">
    <name type="scientific">Pseudonocardia adelaidensis</name>
    <dbReference type="NCBI Taxonomy" id="648754"/>
    <lineage>
        <taxon>Bacteria</taxon>
        <taxon>Bacillati</taxon>
        <taxon>Actinomycetota</taxon>
        <taxon>Actinomycetes</taxon>
        <taxon>Pseudonocardiales</taxon>
        <taxon>Pseudonocardiaceae</taxon>
        <taxon>Pseudonocardia</taxon>
    </lineage>
</organism>
<dbReference type="EMBL" id="BAABJO010000025">
    <property type="protein sequence ID" value="GAA5132222.1"/>
    <property type="molecule type" value="Genomic_DNA"/>
</dbReference>
<dbReference type="SMART" id="SM00829">
    <property type="entry name" value="PKS_ER"/>
    <property type="match status" value="1"/>
</dbReference>
<evidence type="ECO:0000259" key="8">
    <source>
        <dbReference type="SMART" id="SM00829"/>
    </source>
</evidence>
<dbReference type="SUPFAM" id="SSF50129">
    <property type="entry name" value="GroES-like"/>
    <property type="match status" value="1"/>
</dbReference>
<dbReference type="PANTHER" id="PTHR43880:SF12">
    <property type="entry name" value="ALCOHOL DEHYDROGENASE CLASS-3"/>
    <property type="match status" value="1"/>
</dbReference>
<evidence type="ECO:0000256" key="3">
    <source>
        <dbReference type="ARBA" id="ARBA00022833"/>
    </source>
</evidence>
<accession>A0ABP9NXI6</accession>
<gene>
    <name evidence="9" type="ORF">GCM10023320_56530</name>
</gene>
<evidence type="ECO:0000313" key="9">
    <source>
        <dbReference type="EMBL" id="GAA5132222.1"/>
    </source>
</evidence>
<feature type="transmembrane region" description="Helical" evidence="7">
    <location>
        <begin position="194"/>
        <end position="220"/>
    </location>
</feature>
<dbReference type="Proteomes" id="UP001500804">
    <property type="component" value="Unassembled WGS sequence"/>
</dbReference>
<keyword evidence="4" id="KW-0560">Oxidoreductase</keyword>
<dbReference type="InterPro" id="IPR036291">
    <property type="entry name" value="NAD(P)-bd_dom_sf"/>
</dbReference>
<dbReference type="SUPFAM" id="SSF51735">
    <property type="entry name" value="NAD(P)-binding Rossmann-fold domains"/>
    <property type="match status" value="1"/>
</dbReference>
<dbReference type="InterPro" id="IPR013149">
    <property type="entry name" value="ADH-like_C"/>
</dbReference>
<feature type="domain" description="Enoyl reductase (ER)" evidence="8">
    <location>
        <begin position="13"/>
        <end position="371"/>
    </location>
</feature>
<dbReference type="InterPro" id="IPR002328">
    <property type="entry name" value="ADH_Zn_CS"/>
</dbReference>
<comment type="similarity">
    <text evidence="1 6">Belongs to the zinc-containing alcohol dehydrogenase family.</text>
</comment>
<comment type="caution">
    <text evidence="9">The sequence shown here is derived from an EMBL/GenBank/DDBJ whole genome shotgun (WGS) entry which is preliminary data.</text>
</comment>
<dbReference type="Gene3D" id="3.90.180.10">
    <property type="entry name" value="Medium-chain alcohol dehydrogenases, catalytic domain"/>
    <property type="match status" value="1"/>
</dbReference>
<keyword evidence="2 6" id="KW-0479">Metal-binding</keyword>
<dbReference type="InterPro" id="IPR013154">
    <property type="entry name" value="ADH-like_N"/>
</dbReference>
<reference evidence="10" key="1">
    <citation type="journal article" date="2019" name="Int. J. Syst. Evol. Microbiol.">
        <title>The Global Catalogue of Microorganisms (GCM) 10K type strain sequencing project: providing services to taxonomists for standard genome sequencing and annotation.</title>
        <authorList>
            <consortium name="The Broad Institute Genomics Platform"/>
            <consortium name="The Broad Institute Genome Sequencing Center for Infectious Disease"/>
            <person name="Wu L."/>
            <person name="Ma J."/>
        </authorList>
    </citation>
    <scope>NUCLEOTIDE SEQUENCE [LARGE SCALE GENOMIC DNA]</scope>
    <source>
        <strain evidence="10">JCM 18302</strain>
    </source>
</reference>
<evidence type="ECO:0000256" key="2">
    <source>
        <dbReference type="ARBA" id="ARBA00022723"/>
    </source>
</evidence>
<proteinExistence type="inferred from homology"/>
<dbReference type="Pfam" id="PF00107">
    <property type="entry name" value="ADH_zinc_N"/>
    <property type="match status" value="1"/>
</dbReference>
<keyword evidence="5" id="KW-0520">NAD</keyword>
<comment type="cofactor">
    <cofactor evidence="6">
        <name>Zn(2+)</name>
        <dbReference type="ChEBI" id="CHEBI:29105"/>
    </cofactor>
</comment>
<dbReference type="Pfam" id="PF08240">
    <property type="entry name" value="ADH_N"/>
    <property type="match status" value="1"/>
</dbReference>
<evidence type="ECO:0000256" key="4">
    <source>
        <dbReference type="ARBA" id="ARBA00023002"/>
    </source>
</evidence>
<dbReference type="RefSeq" id="WP_345608886.1">
    <property type="nucleotide sequence ID" value="NZ_BAABJO010000025.1"/>
</dbReference>
<evidence type="ECO:0000256" key="1">
    <source>
        <dbReference type="ARBA" id="ARBA00008072"/>
    </source>
</evidence>